<reference evidence="1" key="1">
    <citation type="submission" date="2019-08" db="EMBL/GenBank/DDBJ databases">
        <authorList>
            <person name="Kucharzyk K."/>
            <person name="Murdoch R.W."/>
            <person name="Higgins S."/>
            <person name="Loffler F."/>
        </authorList>
    </citation>
    <scope>NUCLEOTIDE SEQUENCE</scope>
</reference>
<dbReference type="EMBL" id="VSSQ01050204">
    <property type="protein sequence ID" value="MPN04283.1"/>
    <property type="molecule type" value="Genomic_DNA"/>
</dbReference>
<accession>A0A645EUV6</accession>
<evidence type="ECO:0000313" key="1">
    <source>
        <dbReference type="EMBL" id="MPN04283.1"/>
    </source>
</evidence>
<comment type="caution">
    <text evidence="1">The sequence shown here is derived from an EMBL/GenBank/DDBJ whole genome shotgun (WGS) entry which is preliminary data.</text>
</comment>
<dbReference type="AlphaFoldDB" id="A0A645EUV6"/>
<name>A0A645EUV6_9ZZZZ</name>
<organism evidence="1">
    <name type="scientific">bioreactor metagenome</name>
    <dbReference type="NCBI Taxonomy" id="1076179"/>
    <lineage>
        <taxon>unclassified sequences</taxon>
        <taxon>metagenomes</taxon>
        <taxon>ecological metagenomes</taxon>
    </lineage>
</organism>
<proteinExistence type="predicted"/>
<protein>
    <submittedName>
        <fullName evidence="1">Uncharacterized protein</fullName>
    </submittedName>
</protein>
<gene>
    <name evidence="1" type="ORF">SDC9_151519</name>
</gene>
<sequence length="160" mass="18858">MTDISGMFLLVVCFHVEFLQNVTDFYDGFIDFWILDLEVFHWDQFMCVGAEESGNQFAVFLTHWDLCFVAVSPWIFHSDCRFDFDFRHFGDAFHHLFDVVLFESQLGRVTQILQRHRTNACSFNIACRDTVRRTAQSFLNAGESERFADFRHFDVGPFAR</sequence>